<organism evidence="2">
    <name type="scientific">Medicago truncatula</name>
    <name type="common">Barrel medic</name>
    <name type="synonym">Medicago tribuloides</name>
    <dbReference type="NCBI Taxonomy" id="3880"/>
    <lineage>
        <taxon>Eukaryota</taxon>
        <taxon>Viridiplantae</taxon>
        <taxon>Streptophyta</taxon>
        <taxon>Embryophyta</taxon>
        <taxon>Tracheophyta</taxon>
        <taxon>Spermatophyta</taxon>
        <taxon>Magnoliopsida</taxon>
        <taxon>eudicotyledons</taxon>
        <taxon>Gunneridae</taxon>
        <taxon>Pentapetalae</taxon>
        <taxon>rosids</taxon>
        <taxon>fabids</taxon>
        <taxon>Fabales</taxon>
        <taxon>Fabaceae</taxon>
        <taxon>Papilionoideae</taxon>
        <taxon>50 kb inversion clade</taxon>
        <taxon>NPAAA clade</taxon>
        <taxon>Hologalegina</taxon>
        <taxon>IRL clade</taxon>
        <taxon>Trifolieae</taxon>
        <taxon>Medicago</taxon>
    </lineage>
</organism>
<keyword evidence="1" id="KW-1133">Transmembrane helix</keyword>
<sequence length="139" mass="15277">MYLQLPHACHGLRQLQINHLIVLLLQLLVGTPVVVELFLERLLKFVYFQFVGVAFWTEVSVARRAVDAVFGPPTIRSETVFTETPAASPALAPVPAPAPNTQSLGSDACNIHSKAFLDCINSNENEISKCHLNINSLKL</sequence>
<keyword evidence="1" id="KW-0472">Membrane</keyword>
<name>Q2HV97_MEDTR</name>
<gene>
    <name evidence="2" type="ORF">MtrDRAFT_AC148971g12v2</name>
</gene>
<dbReference type="PANTHER" id="PTHR13523">
    <property type="entry name" value="COILED-COIL-HELIX-COILED-COIL-HELIX DOMAIN CONTAINING 2/NUR77"/>
    <property type="match status" value="1"/>
</dbReference>
<reference evidence="2" key="2">
    <citation type="submission" date="2007-03" db="EMBL/GenBank/DDBJ databases">
        <authorList>
            <consortium name="The International Medicago Genome Annotation Group"/>
        </authorList>
    </citation>
    <scope>NUCLEOTIDE SEQUENCE</scope>
</reference>
<reference evidence="2" key="1">
    <citation type="submission" date="2004-07" db="EMBL/GenBank/DDBJ databases">
        <authorList>
            <person name="Town C.D."/>
        </authorList>
    </citation>
    <scope>NUCLEOTIDE SEQUENCE</scope>
</reference>
<keyword evidence="1" id="KW-0812">Transmembrane</keyword>
<dbReference type="AlphaFoldDB" id="Q2HV97"/>
<feature type="transmembrane region" description="Helical" evidence="1">
    <location>
        <begin position="20"/>
        <end position="39"/>
    </location>
</feature>
<proteinExistence type="predicted"/>
<evidence type="ECO:0008006" key="3">
    <source>
        <dbReference type="Google" id="ProtNLM"/>
    </source>
</evidence>
<evidence type="ECO:0000256" key="1">
    <source>
        <dbReference type="SAM" id="Phobius"/>
    </source>
</evidence>
<evidence type="ECO:0000313" key="2">
    <source>
        <dbReference type="EMBL" id="ABD28550.1"/>
    </source>
</evidence>
<dbReference type="EMBL" id="AC148971">
    <property type="protein sequence ID" value="ABD28550.1"/>
    <property type="molecule type" value="Genomic_DNA"/>
</dbReference>
<accession>Q2HV97</accession>
<dbReference type="PANTHER" id="PTHR13523:SF2">
    <property type="entry name" value="COILED-COIL-HELIX-COILED-COIL-HELIX DOMAIN CONTAINING 2, ISOFORM A-RELATED"/>
    <property type="match status" value="1"/>
</dbReference>
<protein>
    <recommendedName>
        <fullName evidence="3">Transmembrane protein</fullName>
    </recommendedName>
</protein>
<dbReference type="InterPro" id="IPR055304">
    <property type="entry name" value="CHCHD2/10-like"/>
</dbReference>
<dbReference type="GO" id="GO:0007005">
    <property type="term" value="P:mitochondrion organization"/>
    <property type="evidence" value="ECO:0007669"/>
    <property type="project" value="InterPro"/>
</dbReference>